<protein>
    <submittedName>
        <fullName evidence="2">DUF4845 domain-containing protein</fullName>
    </submittedName>
</protein>
<dbReference type="Proteomes" id="UP001198701">
    <property type="component" value="Unassembled WGS sequence"/>
</dbReference>
<evidence type="ECO:0000313" key="2">
    <source>
        <dbReference type="EMBL" id="MCC6071928.1"/>
    </source>
</evidence>
<keyword evidence="3" id="KW-1185">Reference proteome</keyword>
<comment type="caution">
    <text evidence="2">The sequence shown here is derived from an EMBL/GenBank/DDBJ whole genome shotgun (WGS) entry which is preliminary data.</text>
</comment>
<accession>A0ABS8IVP4</accession>
<dbReference type="Pfam" id="PF16137">
    <property type="entry name" value="DUF4845"/>
    <property type="match status" value="1"/>
</dbReference>
<name>A0ABS8IVP4_9BURK</name>
<organism evidence="2 3">
    <name type="scientific">Massilia agrisoli</name>
    <dbReference type="NCBI Taxonomy" id="2892444"/>
    <lineage>
        <taxon>Bacteria</taxon>
        <taxon>Pseudomonadati</taxon>
        <taxon>Pseudomonadota</taxon>
        <taxon>Betaproteobacteria</taxon>
        <taxon>Burkholderiales</taxon>
        <taxon>Oxalobacteraceae</taxon>
        <taxon>Telluria group</taxon>
        <taxon>Massilia</taxon>
    </lineage>
</organism>
<evidence type="ECO:0000256" key="1">
    <source>
        <dbReference type="SAM" id="Phobius"/>
    </source>
</evidence>
<evidence type="ECO:0000313" key="3">
    <source>
        <dbReference type="Proteomes" id="UP001198701"/>
    </source>
</evidence>
<keyword evidence="1" id="KW-0472">Membrane</keyword>
<keyword evidence="1" id="KW-1133">Transmembrane helix</keyword>
<proteinExistence type="predicted"/>
<keyword evidence="1" id="KW-0812">Transmembrane</keyword>
<reference evidence="2 3" key="1">
    <citation type="submission" date="2021-11" db="EMBL/GenBank/DDBJ databases">
        <authorList>
            <person name="Huq M.A."/>
        </authorList>
    </citation>
    <scope>NUCLEOTIDE SEQUENCE [LARGE SCALE GENOMIC DNA]</scope>
    <source>
        <strain evidence="2 3">MAHUQ-52</strain>
    </source>
</reference>
<feature type="transmembrane region" description="Helical" evidence="1">
    <location>
        <begin position="20"/>
        <end position="44"/>
    </location>
</feature>
<sequence length="142" mass="15337">MAGYTSLKEKHMASYVFGKYQRGVSLTGLIFVLAILGFLAIVALKTVPAYAEYSAVKEAIQVAKDAGGTVREMQISFDKNADINNVEAVKGRDLVISKETGETEISFEYEKRIPLVANVSLLIDFAGTTDKNGAVAQKPATE</sequence>
<dbReference type="RefSeq" id="WP_229432803.1">
    <property type="nucleotide sequence ID" value="NZ_JAJHPV010000013.1"/>
</dbReference>
<dbReference type="EMBL" id="JAJHPV010000013">
    <property type="protein sequence ID" value="MCC6071928.1"/>
    <property type="molecule type" value="Genomic_DNA"/>
</dbReference>
<gene>
    <name evidence="2" type="ORF">LMJ30_13265</name>
</gene>
<dbReference type="InterPro" id="IPR032314">
    <property type="entry name" value="DUF4845"/>
</dbReference>